<evidence type="ECO:0000313" key="2">
    <source>
        <dbReference type="EMBL" id="KJF60139.1"/>
    </source>
</evidence>
<organism evidence="2 3">
    <name type="scientific">Coccidioides immitis (strain RS)</name>
    <name type="common">Valley fever fungus</name>
    <dbReference type="NCBI Taxonomy" id="246410"/>
    <lineage>
        <taxon>Eukaryota</taxon>
        <taxon>Fungi</taxon>
        <taxon>Dikarya</taxon>
        <taxon>Ascomycota</taxon>
        <taxon>Pezizomycotina</taxon>
        <taxon>Eurotiomycetes</taxon>
        <taxon>Eurotiomycetidae</taxon>
        <taxon>Onygenales</taxon>
        <taxon>Onygenaceae</taxon>
        <taxon>Coccidioides</taxon>
    </lineage>
</organism>
<evidence type="ECO:0000313" key="3">
    <source>
        <dbReference type="Proteomes" id="UP000001261"/>
    </source>
</evidence>
<dbReference type="AlphaFoldDB" id="A0A0D8JSP8"/>
<gene>
    <name evidence="2" type="ORF">CIMG_12773</name>
</gene>
<feature type="compositionally biased region" description="Basic residues" evidence="1">
    <location>
        <begin position="1"/>
        <end position="12"/>
    </location>
</feature>
<evidence type="ECO:0000256" key="1">
    <source>
        <dbReference type="SAM" id="MobiDB-lite"/>
    </source>
</evidence>
<protein>
    <submittedName>
        <fullName evidence="2">Uncharacterized protein</fullName>
    </submittedName>
</protein>
<dbReference type="Proteomes" id="UP000001261">
    <property type="component" value="Unassembled WGS sequence"/>
</dbReference>
<name>A0A0D8JSP8_COCIM</name>
<dbReference type="EMBL" id="GG704911">
    <property type="protein sequence ID" value="KJF60139.1"/>
    <property type="molecule type" value="Genomic_DNA"/>
</dbReference>
<dbReference type="VEuPathDB" id="FungiDB:CIMG_12773"/>
<accession>A0A0D8JSP8</accession>
<reference evidence="3" key="2">
    <citation type="journal article" date="2010" name="Genome Res.">
        <title>Population genomic sequencing of Coccidioides fungi reveals recent hybridization and transposon control.</title>
        <authorList>
            <person name="Neafsey D.E."/>
            <person name="Barker B.M."/>
            <person name="Sharpton T.J."/>
            <person name="Stajich J.E."/>
            <person name="Park D.J."/>
            <person name="Whiston E."/>
            <person name="Hung C.-Y."/>
            <person name="McMahan C."/>
            <person name="White J."/>
            <person name="Sykes S."/>
            <person name="Heiman D."/>
            <person name="Young S."/>
            <person name="Zeng Q."/>
            <person name="Abouelleil A."/>
            <person name="Aftuck L."/>
            <person name="Bessette D."/>
            <person name="Brown A."/>
            <person name="FitzGerald M."/>
            <person name="Lui A."/>
            <person name="Macdonald J.P."/>
            <person name="Priest M."/>
            <person name="Orbach M.J."/>
            <person name="Galgiani J.N."/>
            <person name="Kirkland T.N."/>
            <person name="Cole G.T."/>
            <person name="Birren B.W."/>
            <person name="Henn M.R."/>
            <person name="Taylor J.W."/>
            <person name="Rounsley S.D."/>
        </authorList>
    </citation>
    <scope>GENOME REANNOTATION</scope>
    <source>
        <strain evidence="3">RS</strain>
    </source>
</reference>
<keyword evidence="3" id="KW-1185">Reference proteome</keyword>
<feature type="region of interest" description="Disordered" evidence="1">
    <location>
        <begin position="1"/>
        <end position="50"/>
    </location>
</feature>
<proteinExistence type="predicted"/>
<dbReference type="KEGG" id="cim:CIMG_12773"/>
<reference evidence="3" key="1">
    <citation type="journal article" date="2009" name="Genome Res.">
        <title>Comparative genomic analyses of the human fungal pathogens Coccidioides and their relatives.</title>
        <authorList>
            <person name="Sharpton T.J."/>
            <person name="Stajich J.E."/>
            <person name="Rounsley S.D."/>
            <person name="Gardner M.J."/>
            <person name="Wortman J.R."/>
            <person name="Jordar V.S."/>
            <person name="Maiti R."/>
            <person name="Kodira C.D."/>
            <person name="Neafsey D.E."/>
            <person name="Zeng Q."/>
            <person name="Hung C.-Y."/>
            <person name="McMahan C."/>
            <person name="Muszewska A."/>
            <person name="Grynberg M."/>
            <person name="Mandel M.A."/>
            <person name="Kellner E.M."/>
            <person name="Barker B.M."/>
            <person name="Galgiani J.N."/>
            <person name="Orbach M.J."/>
            <person name="Kirkland T.N."/>
            <person name="Cole G.T."/>
            <person name="Henn M.R."/>
            <person name="Birren B.W."/>
            <person name="Taylor J.W."/>
        </authorList>
    </citation>
    <scope>NUCLEOTIDE SEQUENCE [LARGE SCALE GENOMIC DNA]</scope>
    <source>
        <strain evidence="3">RS</strain>
    </source>
</reference>
<sequence length="134" mass="14863">MRHQMSTSRRKLASSMIGSRQKDFGTKNRLSGGPRVDGHEAGSGQSLEPDAPFAVNLSFTEDGVKPTIIKCRDAVEQSEAQTVLKRTVGKRLRIWLTLEAGKHMHDFLVNNNRGKLVLESNPIFPPICFVCSEV</sequence>
<dbReference type="GeneID" id="24164400"/>
<dbReference type="RefSeq" id="XP_004445778.1">
    <property type="nucleotide sequence ID" value="XM_004445721.1"/>
</dbReference>
<dbReference type="InParanoid" id="A0A0D8JSP8"/>